<dbReference type="EMBL" id="BLXT01003727">
    <property type="protein sequence ID" value="GFO03628.1"/>
    <property type="molecule type" value="Genomic_DNA"/>
</dbReference>
<reference evidence="1 2" key="1">
    <citation type="journal article" date="2021" name="Elife">
        <title>Chloroplast acquisition without the gene transfer in kleptoplastic sea slugs, Plakobranchus ocellatus.</title>
        <authorList>
            <person name="Maeda T."/>
            <person name="Takahashi S."/>
            <person name="Yoshida T."/>
            <person name="Shimamura S."/>
            <person name="Takaki Y."/>
            <person name="Nagai Y."/>
            <person name="Toyoda A."/>
            <person name="Suzuki Y."/>
            <person name="Arimoto A."/>
            <person name="Ishii H."/>
            <person name="Satoh N."/>
            <person name="Nishiyama T."/>
            <person name="Hasebe M."/>
            <person name="Maruyama T."/>
            <person name="Minagawa J."/>
            <person name="Obokata J."/>
            <person name="Shigenobu S."/>
        </authorList>
    </citation>
    <scope>NUCLEOTIDE SEQUENCE [LARGE SCALE GENOMIC DNA]</scope>
</reference>
<keyword evidence="2" id="KW-1185">Reference proteome</keyword>
<dbReference type="Proteomes" id="UP000735302">
    <property type="component" value="Unassembled WGS sequence"/>
</dbReference>
<gene>
    <name evidence="1" type="ORF">PoB_003013300</name>
</gene>
<evidence type="ECO:0000313" key="2">
    <source>
        <dbReference type="Proteomes" id="UP000735302"/>
    </source>
</evidence>
<evidence type="ECO:0000313" key="1">
    <source>
        <dbReference type="EMBL" id="GFO03628.1"/>
    </source>
</evidence>
<dbReference type="AlphaFoldDB" id="A0AAV4AAF5"/>
<comment type="caution">
    <text evidence="1">The sequence shown here is derived from an EMBL/GenBank/DDBJ whole genome shotgun (WGS) entry which is preliminary data.</text>
</comment>
<accession>A0AAV4AAF5</accession>
<name>A0AAV4AAF5_9GAST</name>
<protein>
    <submittedName>
        <fullName evidence="1">Uncharacterized protein</fullName>
    </submittedName>
</protein>
<organism evidence="1 2">
    <name type="scientific">Plakobranchus ocellatus</name>
    <dbReference type="NCBI Taxonomy" id="259542"/>
    <lineage>
        <taxon>Eukaryota</taxon>
        <taxon>Metazoa</taxon>
        <taxon>Spiralia</taxon>
        <taxon>Lophotrochozoa</taxon>
        <taxon>Mollusca</taxon>
        <taxon>Gastropoda</taxon>
        <taxon>Heterobranchia</taxon>
        <taxon>Euthyneura</taxon>
        <taxon>Panpulmonata</taxon>
        <taxon>Sacoglossa</taxon>
        <taxon>Placobranchoidea</taxon>
        <taxon>Plakobranchidae</taxon>
        <taxon>Plakobranchus</taxon>
    </lineage>
</organism>
<sequence length="105" mass="11797">MPPSGMYKDELDSDACLVLQAPFKCLPKVVDRRDLFLGMFNKVSDCWRGESVECKKQNKSYTKRFASTDFVLFVNVPKRSVRLCSGGAGYSTRLVSSGWSVKLMS</sequence>
<proteinExistence type="predicted"/>